<dbReference type="STRING" id="260086.SAMN05216207_106020"/>
<dbReference type="AlphaFoldDB" id="A0A1I5H9Q7"/>
<accession>A0A1I5H9Q7</accession>
<proteinExistence type="predicted"/>
<reference evidence="2 3" key="1">
    <citation type="submission" date="2016-10" db="EMBL/GenBank/DDBJ databases">
        <authorList>
            <person name="de Groot N.N."/>
        </authorList>
    </citation>
    <scope>NUCLEOTIDE SEQUENCE [LARGE SCALE GENOMIC DNA]</scope>
    <source>
        <strain evidence="2 3">CGMCC 4.1877</strain>
    </source>
</reference>
<name>A0A1I5H9Q7_PSUAM</name>
<dbReference type="EMBL" id="FOUY01000060">
    <property type="protein sequence ID" value="SFO44937.1"/>
    <property type="molecule type" value="Genomic_DNA"/>
</dbReference>
<sequence>MGRHSHLRVVPSLPAPAVEQRSAAARPREGRGTDPRTADQLRARTRASLDGFTVDDIATLAAAIRAQLHGHARRTADGSATAAAAAAATALRTALAAHDEVLAWLVDTDTSVYHGQLR</sequence>
<feature type="region of interest" description="Disordered" evidence="1">
    <location>
        <begin position="1"/>
        <end position="42"/>
    </location>
</feature>
<protein>
    <submittedName>
        <fullName evidence="2">Uncharacterized protein</fullName>
    </submittedName>
</protein>
<dbReference type="Proteomes" id="UP000199614">
    <property type="component" value="Unassembled WGS sequence"/>
</dbReference>
<evidence type="ECO:0000313" key="3">
    <source>
        <dbReference type="Proteomes" id="UP000199614"/>
    </source>
</evidence>
<gene>
    <name evidence="2" type="ORF">SAMN05216207_106020</name>
</gene>
<dbReference type="RefSeq" id="WP_177238811.1">
    <property type="nucleotide sequence ID" value="NZ_FOUY01000060.1"/>
</dbReference>
<feature type="compositionally biased region" description="Basic and acidic residues" evidence="1">
    <location>
        <begin position="26"/>
        <end position="42"/>
    </location>
</feature>
<organism evidence="2 3">
    <name type="scientific">Pseudonocardia ammonioxydans</name>
    <dbReference type="NCBI Taxonomy" id="260086"/>
    <lineage>
        <taxon>Bacteria</taxon>
        <taxon>Bacillati</taxon>
        <taxon>Actinomycetota</taxon>
        <taxon>Actinomycetes</taxon>
        <taxon>Pseudonocardiales</taxon>
        <taxon>Pseudonocardiaceae</taxon>
        <taxon>Pseudonocardia</taxon>
    </lineage>
</organism>
<evidence type="ECO:0000313" key="2">
    <source>
        <dbReference type="EMBL" id="SFO44937.1"/>
    </source>
</evidence>
<keyword evidence="3" id="KW-1185">Reference proteome</keyword>
<evidence type="ECO:0000256" key="1">
    <source>
        <dbReference type="SAM" id="MobiDB-lite"/>
    </source>
</evidence>